<dbReference type="EMBL" id="SWFT01000008">
    <property type="protein sequence ID" value="KAA8908387.1"/>
    <property type="molecule type" value="Genomic_DNA"/>
</dbReference>
<gene>
    <name evidence="2" type="ORF">DIURU_000176</name>
</gene>
<sequence length="95" mass="10826">MKTEGLDFAVAGKLSIRFLESQAGLEHACDPMSSTFYQIRQGQAYDIDREEIFRRMASVVANVRNVFHSFEHLTTDDLEYIDNILDTVVPNSRAI</sequence>
<dbReference type="Proteomes" id="UP000449547">
    <property type="component" value="Unassembled WGS sequence"/>
</dbReference>
<feature type="domain" description="T-SNARE coiled-coil homology" evidence="1">
    <location>
        <begin position="43"/>
        <end position="95"/>
    </location>
</feature>
<dbReference type="PROSITE" id="PS50192">
    <property type="entry name" value="T_SNARE"/>
    <property type="match status" value="1"/>
</dbReference>
<dbReference type="AlphaFoldDB" id="A0A642UZB0"/>
<evidence type="ECO:0000259" key="1">
    <source>
        <dbReference type="PROSITE" id="PS50192"/>
    </source>
</evidence>
<dbReference type="InterPro" id="IPR000727">
    <property type="entry name" value="T_SNARE_dom"/>
</dbReference>
<organism evidence="2 3">
    <name type="scientific">Diutina rugosa</name>
    <name type="common">Yeast</name>
    <name type="synonym">Candida rugosa</name>
    <dbReference type="NCBI Taxonomy" id="5481"/>
    <lineage>
        <taxon>Eukaryota</taxon>
        <taxon>Fungi</taxon>
        <taxon>Dikarya</taxon>
        <taxon>Ascomycota</taxon>
        <taxon>Saccharomycotina</taxon>
        <taxon>Pichiomycetes</taxon>
        <taxon>Debaryomycetaceae</taxon>
        <taxon>Diutina</taxon>
    </lineage>
</organism>
<evidence type="ECO:0000313" key="3">
    <source>
        <dbReference type="Proteomes" id="UP000449547"/>
    </source>
</evidence>
<dbReference type="GeneID" id="54778829"/>
<protein>
    <recommendedName>
        <fullName evidence="1">t-SNARE coiled-coil homology domain-containing protein</fullName>
    </recommendedName>
</protein>
<evidence type="ECO:0000313" key="2">
    <source>
        <dbReference type="EMBL" id="KAA8908387.1"/>
    </source>
</evidence>
<comment type="caution">
    <text evidence="2">The sequence shown here is derived from an EMBL/GenBank/DDBJ whole genome shotgun (WGS) entry which is preliminary data.</text>
</comment>
<dbReference type="VEuPathDB" id="FungiDB:DIURU_000176"/>
<dbReference type="RefSeq" id="XP_034014987.1">
    <property type="nucleotide sequence ID" value="XM_034154338.1"/>
</dbReference>
<proteinExistence type="predicted"/>
<name>A0A642UZB0_DIURU</name>
<reference evidence="2 3" key="1">
    <citation type="submission" date="2019-07" db="EMBL/GenBank/DDBJ databases">
        <title>Genome assembly of two rare yeast pathogens: Diutina rugosa and Trichomonascus ciferrii.</title>
        <authorList>
            <person name="Mixao V."/>
            <person name="Saus E."/>
            <person name="Hansen A."/>
            <person name="Lass-Flor C."/>
            <person name="Gabaldon T."/>
        </authorList>
    </citation>
    <scope>NUCLEOTIDE SEQUENCE [LARGE SCALE GENOMIC DNA]</scope>
    <source>
        <strain evidence="2 3">CBS 613</strain>
    </source>
</reference>
<keyword evidence="3" id="KW-1185">Reference proteome</keyword>
<accession>A0A642UZB0</accession>